<dbReference type="EMBL" id="CP009896">
    <property type="protein sequence ID" value="AIY15685.1"/>
    <property type="molecule type" value="Genomic_DNA"/>
</dbReference>
<keyword evidence="5" id="KW-1133">Transmembrane helix</keyword>
<dbReference type="GO" id="GO:0005886">
    <property type="term" value="C:plasma membrane"/>
    <property type="evidence" value="ECO:0007669"/>
    <property type="project" value="TreeGrafter"/>
</dbReference>
<dbReference type="GO" id="GO:0032977">
    <property type="term" value="F:membrane insertase activity"/>
    <property type="evidence" value="ECO:0007669"/>
    <property type="project" value="InterPro"/>
</dbReference>
<dbReference type="InterPro" id="IPR001708">
    <property type="entry name" value="YidC/ALB3/OXA1/COX18"/>
</dbReference>
<evidence type="ECO:0000256" key="4">
    <source>
        <dbReference type="ARBA" id="ARBA00022692"/>
    </source>
</evidence>
<name>A0A0A1DK03_NOCSI</name>
<dbReference type="GO" id="GO:0051205">
    <property type="term" value="P:protein insertion into membrane"/>
    <property type="evidence" value="ECO:0007669"/>
    <property type="project" value="TreeGrafter"/>
</dbReference>
<dbReference type="PANTHER" id="PTHR12428:SF65">
    <property type="entry name" value="CYTOCHROME C OXIDASE ASSEMBLY PROTEIN COX18, MITOCHONDRIAL"/>
    <property type="match status" value="1"/>
</dbReference>
<evidence type="ECO:0000256" key="3">
    <source>
        <dbReference type="ARBA" id="ARBA00015325"/>
    </source>
</evidence>
<comment type="similarity">
    <text evidence="2">Belongs to the OXA1/ALB3/YidC family. Type 1 subfamily.</text>
</comment>
<reference evidence="13 14" key="1">
    <citation type="journal article" date="2015" name="Genome Announc.">
        <title>Complete Genome Sequence of Steroid-Transforming Nocardioides simplex VKM Ac-2033D.</title>
        <authorList>
            <person name="Shtratnikova V.Y."/>
            <person name="Schelkunov M.I."/>
            <person name="Pekov Y.A."/>
            <person name="Fokina V.V."/>
            <person name="Logacheva M.D."/>
            <person name="Sokolov S.L."/>
            <person name="Bragin E.Y."/>
            <person name="Ashapkin V.V."/>
            <person name="Donova M.V."/>
        </authorList>
    </citation>
    <scope>NUCLEOTIDE SEQUENCE [LARGE SCALE GENOMIC DNA]</scope>
    <source>
        <strain evidence="13 14">VKM Ac-2033D</strain>
    </source>
</reference>
<evidence type="ECO:0000313" key="13">
    <source>
        <dbReference type="EMBL" id="AIY15685.1"/>
    </source>
</evidence>
<evidence type="ECO:0000256" key="6">
    <source>
        <dbReference type="ARBA" id="ARBA00023136"/>
    </source>
</evidence>
<dbReference type="OrthoDB" id="3771955at2"/>
<comment type="subunit">
    <text evidence="8">Interacts with the Sec translocase complex via SecD. Specifically interacts with transmembrane segments of nascent integral membrane proteins during membrane integration.</text>
</comment>
<evidence type="ECO:0000256" key="9">
    <source>
        <dbReference type="ARBA" id="ARBA00031538"/>
    </source>
</evidence>
<evidence type="ECO:0000256" key="11">
    <source>
        <dbReference type="ARBA" id="ARBA00033342"/>
    </source>
</evidence>
<comment type="function">
    <text evidence="7">Required for the insertion and/or proper folding and/or complex formation of integral membrane proteins into the membrane. Involved in integration of membrane proteins that insert both dependently and independently of the Sec translocase complex, as well as at least some lipoproteins. Aids folding of multispanning membrane proteins.</text>
</comment>
<dbReference type="InterPro" id="IPR028055">
    <property type="entry name" value="YidC/Oxa/ALB_C"/>
</dbReference>
<dbReference type="AlphaFoldDB" id="A0A0A1DK03"/>
<dbReference type="RefSeq" id="WP_038675950.1">
    <property type="nucleotide sequence ID" value="NZ_BJMC01000016.1"/>
</dbReference>
<accession>A0A0A1DK03</accession>
<evidence type="ECO:0000256" key="10">
    <source>
        <dbReference type="ARBA" id="ARBA00033245"/>
    </source>
</evidence>
<evidence type="ECO:0000256" key="5">
    <source>
        <dbReference type="ARBA" id="ARBA00022989"/>
    </source>
</evidence>
<dbReference type="Pfam" id="PF02096">
    <property type="entry name" value="60KD_IMP"/>
    <property type="match status" value="1"/>
</dbReference>
<dbReference type="STRING" id="2045.KR76_00855"/>
<dbReference type="Proteomes" id="UP000030300">
    <property type="component" value="Chromosome"/>
</dbReference>
<sequence length="266" mass="27053">MSPLEPISHALSGIVAGTHALAAALGLDPGGGAAWLLSIAGVVVVVRLALLPLAIRGVRQAHAGARARPHLKEVTERFRGRTDPESMRELFAARREVNAEHGISRLGCLPLLLQIPVWMALYHLLAQVAGGTAVGALTPALVASFGAATLAGVPLAAHGYLGGGAAHLAVVATLAGTAAALSFVTQRFVVAPNTVLADLPDAMVQAQQLMPLLSAAGLLLTGGIAPVALLAYWVCNAGWTLGQSAVITRWFPTPGSPAAARRAAAA</sequence>
<gene>
    <name evidence="13" type="ORF">KR76_00855</name>
</gene>
<organism evidence="13 14">
    <name type="scientific">Nocardioides simplex</name>
    <name type="common">Arthrobacter simplex</name>
    <dbReference type="NCBI Taxonomy" id="2045"/>
    <lineage>
        <taxon>Bacteria</taxon>
        <taxon>Bacillati</taxon>
        <taxon>Actinomycetota</taxon>
        <taxon>Actinomycetes</taxon>
        <taxon>Propionibacteriales</taxon>
        <taxon>Nocardioidaceae</taxon>
        <taxon>Pimelobacter</taxon>
    </lineage>
</organism>
<dbReference type="KEGG" id="psim:KR76_00855"/>
<dbReference type="PANTHER" id="PTHR12428">
    <property type="entry name" value="OXA1"/>
    <property type="match status" value="1"/>
</dbReference>
<dbReference type="eggNOG" id="COG0706">
    <property type="taxonomic scope" value="Bacteria"/>
</dbReference>
<evidence type="ECO:0000256" key="7">
    <source>
        <dbReference type="ARBA" id="ARBA00025034"/>
    </source>
</evidence>
<evidence type="ECO:0000256" key="1">
    <source>
        <dbReference type="ARBA" id="ARBA00004141"/>
    </source>
</evidence>
<keyword evidence="14" id="KW-1185">Reference proteome</keyword>
<evidence type="ECO:0000256" key="2">
    <source>
        <dbReference type="ARBA" id="ARBA00010527"/>
    </source>
</evidence>
<evidence type="ECO:0000256" key="8">
    <source>
        <dbReference type="ARBA" id="ARBA00026028"/>
    </source>
</evidence>
<dbReference type="NCBIfam" id="TIGR03592">
    <property type="entry name" value="yidC_oxa1_cterm"/>
    <property type="match status" value="1"/>
</dbReference>
<keyword evidence="4 12" id="KW-0812">Transmembrane</keyword>
<protein>
    <recommendedName>
        <fullName evidence="3">Membrane protein insertase YidC</fullName>
    </recommendedName>
    <alternativeName>
        <fullName evidence="11">Foldase YidC</fullName>
    </alternativeName>
    <alternativeName>
        <fullName evidence="10">Membrane integrase YidC</fullName>
    </alternativeName>
    <alternativeName>
        <fullName evidence="9">Membrane protein YidC</fullName>
    </alternativeName>
</protein>
<evidence type="ECO:0000256" key="12">
    <source>
        <dbReference type="RuleBase" id="RU003945"/>
    </source>
</evidence>
<evidence type="ECO:0000313" key="14">
    <source>
        <dbReference type="Proteomes" id="UP000030300"/>
    </source>
</evidence>
<proteinExistence type="inferred from homology"/>
<dbReference type="GeneID" id="96607550"/>
<keyword evidence="6" id="KW-0472">Membrane</keyword>
<dbReference type="HOGENOM" id="CLU_036138_3_1_11"/>
<comment type="subcellular location">
    <subcellularLocation>
        <location evidence="1 12">Membrane</location>
        <topology evidence="1 12">Multi-pass membrane protein</topology>
    </subcellularLocation>
</comment>